<reference evidence="1" key="2">
    <citation type="journal article" date="2023" name="IMA Fungus">
        <title>Comparative genomic study of the Penicillium genus elucidates a diverse pangenome and 15 lateral gene transfer events.</title>
        <authorList>
            <person name="Petersen C."/>
            <person name="Sorensen T."/>
            <person name="Nielsen M.R."/>
            <person name="Sondergaard T.E."/>
            <person name="Sorensen J.L."/>
            <person name="Fitzpatrick D.A."/>
            <person name="Frisvad J.C."/>
            <person name="Nielsen K.L."/>
        </authorList>
    </citation>
    <scope>NUCLEOTIDE SEQUENCE</scope>
    <source>
        <strain evidence="1">IBT 29864</strain>
    </source>
</reference>
<dbReference type="AlphaFoldDB" id="A0A9W9SG13"/>
<comment type="caution">
    <text evidence="1">The sequence shown here is derived from an EMBL/GenBank/DDBJ whole genome shotgun (WGS) entry which is preliminary data.</text>
</comment>
<dbReference type="RefSeq" id="XP_056556789.1">
    <property type="nucleotide sequence ID" value="XM_056698264.1"/>
</dbReference>
<accession>A0A9W9SG13</accession>
<evidence type="ECO:0000313" key="2">
    <source>
        <dbReference type="Proteomes" id="UP001147782"/>
    </source>
</evidence>
<sequence length="139" mass="16245">MVSRIFERFGYDNVRQIEHMMIHIPATGGFLVGGHREPDVEIVKLVRDHCANVKNITISPYIWRALQPDRDADDPEQDIEENVAKVNTLLRSIPSLRGIFVRIVPRSHARRPTWNEYLGFMEKEVERVGWEFEEKDMGD</sequence>
<evidence type="ECO:0000313" key="1">
    <source>
        <dbReference type="EMBL" id="KAJ5377926.1"/>
    </source>
</evidence>
<proteinExistence type="predicted"/>
<dbReference type="GeneID" id="81437443"/>
<keyword evidence="2" id="KW-1185">Reference proteome</keyword>
<protein>
    <submittedName>
        <fullName evidence="1">Uncharacterized protein</fullName>
    </submittedName>
</protein>
<organism evidence="1 2">
    <name type="scientific">Penicillium cataractarum</name>
    <dbReference type="NCBI Taxonomy" id="2100454"/>
    <lineage>
        <taxon>Eukaryota</taxon>
        <taxon>Fungi</taxon>
        <taxon>Dikarya</taxon>
        <taxon>Ascomycota</taxon>
        <taxon>Pezizomycotina</taxon>
        <taxon>Eurotiomycetes</taxon>
        <taxon>Eurotiomycetidae</taxon>
        <taxon>Eurotiales</taxon>
        <taxon>Aspergillaceae</taxon>
        <taxon>Penicillium</taxon>
    </lineage>
</organism>
<gene>
    <name evidence="1" type="ORF">N7496_005335</name>
</gene>
<name>A0A9W9SG13_9EURO</name>
<reference evidence="1" key="1">
    <citation type="submission" date="2022-11" db="EMBL/GenBank/DDBJ databases">
        <authorList>
            <person name="Petersen C."/>
        </authorList>
    </citation>
    <scope>NUCLEOTIDE SEQUENCE</scope>
    <source>
        <strain evidence="1">IBT 29864</strain>
    </source>
</reference>
<dbReference type="Proteomes" id="UP001147782">
    <property type="component" value="Unassembled WGS sequence"/>
</dbReference>
<dbReference type="EMBL" id="JAPZBS010000004">
    <property type="protein sequence ID" value="KAJ5377926.1"/>
    <property type="molecule type" value="Genomic_DNA"/>
</dbReference>